<organism evidence="1 2">
    <name type="scientific">Fontibacillus panacisegetis</name>
    <dbReference type="NCBI Taxonomy" id="670482"/>
    <lineage>
        <taxon>Bacteria</taxon>
        <taxon>Bacillati</taxon>
        <taxon>Bacillota</taxon>
        <taxon>Bacilli</taxon>
        <taxon>Bacillales</taxon>
        <taxon>Paenibacillaceae</taxon>
        <taxon>Fontibacillus</taxon>
    </lineage>
</organism>
<dbReference type="AlphaFoldDB" id="A0A1G7GTK0"/>
<name>A0A1G7GTK0_9BACL</name>
<dbReference type="Pfam" id="PF06224">
    <property type="entry name" value="AlkZ-like"/>
    <property type="match status" value="1"/>
</dbReference>
<accession>A0A1G7GTK0</accession>
<dbReference type="PANTHER" id="PTHR30528:SF0">
    <property type="entry name" value="CYTOPLASMIC PROTEIN"/>
    <property type="match status" value="1"/>
</dbReference>
<proteinExistence type="predicted"/>
<dbReference type="STRING" id="670482.SAMN04488542_103189"/>
<sequence length="400" mass="46854">MKSECITKDEARRFLVNYHNLNGSQHYSGSEGVIQYFTKVRSIQYDPLHVVGRNADLVLQSKITDYKPEMLKKLLYKEHLLVDGVDKEMCIYLSEDYSKFERIRAASGMSTKNTLAHRNQLDALEILDDVRDHIRKNGAIGSKDISISMGQNNENRWGHKKLSSAALDYLYTIGELCVVNKNGTQKQYDFTENVLPSHLLKTDSIKGEEEFLLWYIKRRVSSVGMVWDKNGGAWQGHFLSDKVKREQTLNELCEAGEIIRLYVEDIKTPFYIKKGDEHHFTNTSKNDQIRFLAPLDNVLWDREMVKQLFDFEYRWEVYTPAEKRKYGYYVLPVLYGDQLIARFEPEKMNTKTPFTIKNWWWEPGMKVTNDLHDAIHTAIYDFSRYLGTECLDDYSKIIMQ</sequence>
<dbReference type="EMBL" id="FNBG01000003">
    <property type="protein sequence ID" value="SDE91363.1"/>
    <property type="molecule type" value="Genomic_DNA"/>
</dbReference>
<reference evidence="1 2" key="1">
    <citation type="submission" date="2016-10" db="EMBL/GenBank/DDBJ databases">
        <authorList>
            <person name="de Groot N.N."/>
        </authorList>
    </citation>
    <scope>NUCLEOTIDE SEQUENCE [LARGE SCALE GENOMIC DNA]</scope>
    <source>
        <strain evidence="1 2">DSM 28129</strain>
    </source>
</reference>
<dbReference type="InterPro" id="IPR009351">
    <property type="entry name" value="AlkZ-like"/>
</dbReference>
<dbReference type="Proteomes" id="UP000198972">
    <property type="component" value="Unassembled WGS sequence"/>
</dbReference>
<evidence type="ECO:0000313" key="1">
    <source>
        <dbReference type="EMBL" id="SDE91363.1"/>
    </source>
</evidence>
<dbReference type="PANTHER" id="PTHR30528">
    <property type="entry name" value="CYTOPLASMIC PROTEIN"/>
    <property type="match status" value="1"/>
</dbReference>
<keyword evidence="2" id="KW-1185">Reference proteome</keyword>
<dbReference type="RefSeq" id="WP_217640032.1">
    <property type="nucleotide sequence ID" value="NZ_FNBG01000003.1"/>
</dbReference>
<gene>
    <name evidence="1" type="ORF">SAMN04488542_103189</name>
</gene>
<evidence type="ECO:0008006" key="3">
    <source>
        <dbReference type="Google" id="ProtNLM"/>
    </source>
</evidence>
<protein>
    <recommendedName>
        <fullName evidence="3">Winged helix DNA-binding domain-containing protein</fullName>
    </recommendedName>
</protein>
<evidence type="ECO:0000313" key="2">
    <source>
        <dbReference type="Proteomes" id="UP000198972"/>
    </source>
</evidence>